<dbReference type="InterPro" id="IPR005097">
    <property type="entry name" value="Sacchrp_dh_NADP-bd"/>
</dbReference>
<dbReference type="Proteomes" id="UP000183410">
    <property type="component" value="Unassembled WGS sequence"/>
</dbReference>
<dbReference type="PANTHER" id="PTHR43796:SF2">
    <property type="entry name" value="CARBOXYNORSPERMIDINE SYNTHASE"/>
    <property type="match status" value="1"/>
</dbReference>
<protein>
    <submittedName>
        <fullName evidence="2">Saccharopine dehydrogenase, NADP-dependent</fullName>
    </submittedName>
</protein>
<evidence type="ECO:0000313" key="2">
    <source>
        <dbReference type="EMBL" id="SFE15544.1"/>
    </source>
</evidence>
<dbReference type="Gene3D" id="3.40.50.720">
    <property type="entry name" value="NAD(P)-binding Rossmann-like Domain"/>
    <property type="match status" value="1"/>
</dbReference>
<dbReference type="EMBL" id="FONN01000001">
    <property type="protein sequence ID" value="SFE15544.1"/>
    <property type="molecule type" value="Genomic_DNA"/>
</dbReference>
<dbReference type="PANTHER" id="PTHR43796">
    <property type="entry name" value="CARBOXYNORSPERMIDINE SYNTHASE"/>
    <property type="match status" value="1"/>
</dbReference>
<proteinExistence type="predicted"/>
<dbReference type="AlphaFoldDB" id="A0A1I1Y7J2"/>
<accession>A0A1I1Y7J2</accession>
<dbReference type="Gene3D" id="3.30.360.10">
    <property type="entry name" value="Dihydrodipicolinate Reductase, domain 2"/>
    <property type="match status" value="1"/>
</dbReference>
<name>A0A1I1Y7J2_9BACL</name>
<reference evidence="3" key="1">
    <citation type="submission" date="2016-10" db="EMBL/GenBank/DDBJ databases">
        <authorList>
            <person name="Varghese N."/>
            <person name="Submissions S."/>
        </authorList>
    </citation>
    <scope>NUCLEOTIDE SEQUENCE [LARGE SCALE GENOMIC DNA]</scope>
    <source>
        <strain evidence="3">CGMCC 1.10223</strain>
    </source>
</reference>
<feature type="domain" description="Saccharopine dehydrogenase NADP binding" evidence="1">
    <location>
        <begin position="5"/>
        <end position="123"/>
    </location>
</feature>
<dbReference type="Pfam" id="PF03435">
    <property type="entry name" value="Sacchrp_dh_NADP"/>
    <property type="match status" value="1"/>
</dbReference>
<dbReference type="InterPro" id="IPR036291">
    <property type="entry name" value="NAD(P)-bd_dom_sf"/>
</dbReference>
<gene>
    <name evidence="2" type="ORF">SAMN04487969_101358</name>
</gene>
<dbReference type="SUPFAM" id="SSF51735">
    <property type="entry name" value="NAD(P)-binding Rossmann-fold domains"/>
    <property type="match status" value="1"/>
</dbReference>
<evidence type="ECO:0000259" key="1">
    <source>
        <dbReference type="Pfam" id="PF03435"/>
    </source>
</evidence>
<sequence length="370" mass="39821">MKQDIVVIGGYGHVGGDISKQLGAKFPGKVYAAGRSLERAKQFADQTGGQVKPMAFNLTNWKQEMAFERVKLVVMCMDQTDDAFAQACLRSGTHYVDISAYGPFLTSLERHTEEAAQAQATAVLSVGLAPGVTNLLARKAQQELDQLDSVDIAIMLGLGDQHGKAAIEWTVDSIGSAFSIVENGGVTQTVSFSGGKRTDFGKELGSRMAYRFPFSDQQSLPRTLKVPTVSTRLCFDSGAVTRLVAWIRATGLFRLLKVKWIRSAAVSSFGMMRFGSDGYAVKVDGWGTKNGARKHVQYLVDGSHEAAATAKVATAVATAVYEGGLPGGVFHTEQLFELVKSGKGKIALQAAAGITKRPQIIEGLRYDSWE</sequence>
<dbReference type="RefSeq" id="WP_046230669.1">
    <property type="nucleotide sequence ID" value="NZ_FONN01000001.1"/>
</dbReference>
<evidence type="ECO:0000313" key="3">
    <source>
        <dbReference type="Proteomes" id="UP000183410"/>
    </source>
</evidence>
<dbReference type="OrthoDB" id="1910498at2"/>
<organism evidence="2 3">
    <name type="scientific">Paenibacillus algorifonticola</name>
    <dbReference type="NCBI Taxonomy" id="684063"/>
    <lineage>
        <taxon>Bacteria</taxon>
        <taxon>Bacillati</taxon>
        <taxon>Bacillota</taxon>
        <taxon>Bacilli</taxon>
        <taxon>Bacillales</taxon>
        <taxon>Paenibacillaceae</taxon>
        <taxon>Paenibacillus</taxon>
    </lineage>
</organism>
<keyword evidence="3" id="KW-1185">Reference proteome</keyword>